<evidence type="ECO:0000256" key="1">
    <source>
        <dbReference type="ARBA" id="ARBA00004141"/>
    </source>
</evidence>
<name>A0A2L0ESC9_SORCE</name>
<organism evidence="7 8">
    <name type="scientific">Sorangium cellulosum</name>
    <name type="common">Polyangium cellulosum</name>
    <dbReference type="NCBI Taxonomy" id="56"/>
    <lineage>
        <taxon>Bacteria</taxon>
        <taxon>Pseudomonadati</taxon>
        <taxon>Myxococcota</taxon>
        <taxon>Polyangia</taxon>
        <taxon>Polyangiales</taxon>
        <taxon>Polyangiaceae</taxon>
        <taxon>Sorangium</taxon>
    </lineage>
</organism>
<comment type="similarity">
    <text evidence="2 6">Belongs to the BI1 family.</text>
</comment>
<feature type="transmembrane region" description="Helical" evidence="6">
    <location>
        <begin position="149"/>
        <end position="171"/>
    </location>
</feature>
<dbReference type="GO" id="GO:0005886">
    <property type="term" value="C:plasma membrane"/>
    <property type="evidence" value="ECO:0007669"/>
    <property type="project" value="TreeGrafter"/>
</dbReference>
<evidence type="ECO:0000256" key="4">
    <source>
        <dbReference type="ARBA" id="ARBA00022989"/>
    </source>
</evidence>
<sequence>MDQNYVGYGSRSSVIRAGVDSRERFLVRTYNHLFGAIVLFAAIEVALFKTGAALTIARALAGTSWLLVLGGFMLVSWLATHAAHASTSKPAQYAALGAYVLAQAIIFVPLLFIANAVAPGAIQSAGLVTMAGFAGLTAIAYFSRKDFSFLGALLRWGGICALVLVAAAVIFGFQLGTFFSVAMVAFAGAAILYDTSNVLHHYPEDRYVGAALQLFASVAMLFWYVLRLFTSSRD</sequence>
<feature type="transmembrane region" description="Helical" evidence="6">
    <location>
        <begin position="30"/>
        <end position="48"/>
    </location>
</feature>
<evidence type="ECO:0000256" key="5">
    <source>
        <dbReference type="ARBA" id="ARBA00023136"/>
    </source>
</evidence>
<dbReference type="AlphaFoldDB" id="A0A2L0ESC9"/>
<feature type="transmembrane region" description="Helical" evidence="6">
    <location>
        <begin position="207"/>
        <end position="226"/>
    </location>
</feature>
<keyword evidence="5 6" id="KW-0472">Membrane</keyword>
<evidence type="ECO:0000313" key="8">
    <source>
        <dbReference type="Proteomes" id="UP000238348"/>
    </source>
</evidence>
<proteinExistence type="inferred from homology"/>
<dbReference type="PANTHER" id="PTHR23291">
    <property type="entry name" value="BAX INHIBITOR-RELATED"/>
    <property type="match status" value="1"/>
</dbReference>
<feature type="transmembrane region" description="Helical" evidence="6">
    <location>
        <begin position="125"/>
        <end position="143"/>
    </location>
</feature>
<feature type="transmembrane region" description="Helical" evidence="6">
    <location>
        <begin position="60"/>
        <end position="79"/>
    </location>
</feature>
<evidence type="ECO:0000256" key="6">
    <source>
        <dbReference type="RuleBase" id="RU004379"/>
    </source>
</evidence>
<dbReference type="EMBL" id="CP012673">
    <property type="protein sequence ID" value="AUX42203.1"/>
    <property type="molecule type" value="Genomic_DNA"/>
</dbReference>
<reference evidence="7 8" key="1">
    <citation type="submission" date="2015-09" db="EMBL/GenBank/DDBJ databases">
        <title>Sorangium comparison.</title>
        <authorList>
            <person name="Zaburannyi N."/>
            <person name="Bunk B."/>
            <person name="Overmann J."/>
            <person name="Mueller R."/>
        </authorList>
    </citation>
    <scope>NUCLEOTIDE SEQUENCE [LARGE SCALE GENOMIC DNA]</scope>
    <source>
        <strain evidence="7 8">So ce26</strain>
    </source>
</reference>
<dbReference type="RefSeq" id="WP_104981053.1">
    <property type="nucleotide sequence ID" value="NZ_CP012673.1"/>
</dbReference>
<evidence type="ECO:0000313" key="7">
    <source>
        <dbReference type="EMBL" id="AUX42203.1"/>
    </source>
</evidence>
<feature type="transmembrane region" description="Helical" evidence="6">
    <location>
        <begin position="178"/>
        <end position="195"/>
    </location>
</feature>
<keyword evidence="3 6" id="KW-0812">Transmembrane</keyword>
<dbReference type="Pfam" id="PF01027">
    <property type="entry name" value="Bax1-I"/>
    <property type="match status" value="1"/>
</dbReference>
<protein>
    <submittedName>
        <fullName evidence="7">Permease</fullName>
    </submittedName>
</protein>
<dbReference type="PANTHER" id="PTHR23291:SF50">
    <property type="entry name" value="PROTEIN LIFEGUARD 4"/>
    <property type="match status" value="1"/>
</dbReference>
<evidence type="ECO:0000256" key="3">
    <source>
        <dbReference type="ARBA" id="ARBA00022692"/>
    </source>
</evidence>
<gene>
    <name evidence="7" type="primary">proY</name>
    <name evidence="7" type="ORF">SOCE26_036300</name>
</gene>
<evidence type="ECO:0000256" key="2">
    <source>
        <dbReference type="ARBA" id="ARBA00010350"/>
    </source>
</evidence>
<feature type="transmembrane region" description="Helical" evidence="6">
    <location>
        <begin position="91"/>
        <end position="113"/>
    </location>
</feature>
<dbReference type="Proteomes" id="UP000238348">
    <property type="component" value="Chromosome"/>
</dbReference>
<dbReference type="InterPro" id="IPR006214">
    <property type="entry name" value="Bax_inhibitor_1-related"/>
</dbReference>
<keyword evidence="4 6" id="KW-1133">Transmembrane helix</keyword>
<accession>A0A2L0ESC9</accession>
<dbReference type="OrthoDB" id="5177430at2"/>
<comment type="subcellular location">
    <subcellularLocation>
        <location evidence="1">Membrane</location>
        <topology evidence="1">Multi-pass membrane protein</topology>
    </subcellularLocation>
</comment>